<proteinExistence type="predicted"/>
<evidence type="ECO:0000313" key="2">
    <source>
        <dbReference type="EMBL" id="OAD73541.1"/>
    </source>
</evidence>
<dbReference type="Pfam" id="PF12937">
    <property type="entry name" value="F-box-like"/>
    <property type="match status" value="1"/>
</dbReference>
<dbReference type="SMART" id="SM00256">
    <property type="entry name" value="FBOX"/>
    <property type="match status" value="1"/>
</dbReference>
<dbReference type="PROSITE" id="PS50181">
    <property type="entry name" value="FBOX"/>
    <property type="match status" value="1"/>
</dbReference>
<dbReference type="Gene3D" id="3.80.10.10">
    <property type="entry name" value="Ribonuclease Inhibitor"/>
    <property type="match status" value="1"/>
</dbReference>
<sequence>MVSRLPFEILIHISNSLSTEDQLSCALTCKTWRYPFQKALWKNIQICTYQSMQKIIDSIKASQNVLTAYPFLVHSLHIRQDCYMTEMTDINLYDLFRHLPNIKRLDLGDIDYRDMNTEIEKSKETWKSLEVLKIRYKGTEDKKRARHFFKLINTCSMLKEIEILHDECIFRIKFGVNEFDKLHQNLQSLSSFKVNIYLTPNLSVPMDTIPDTIPAFPVTSVEINSKEYRHVDRNGTSSHNTWDPWWLYYFCHKYPNLRYLKLHVAETHHTLMYLCDKKKLVSLVKSTPNAFRHLEAFELTTNGYFEHSDFILWELLYPLRAPLKHLALDGTEYEFIDDRCPMDVKKIYDPFLKHSRVLYSRGLSMILWKTVRA</sequence>
<gene>
    <name evidence="2" type="ORF">PHYBLDRAFT_168885</name>
</gene>
<dbReference type="InterPro" id="IPR032675">
    <property type="entry name" value="LRR_dom_sf"/>
</dbReference>
<dbReference type="InterPro" id="IPR036047">
    <property type="entry name" value="F-box-like_dom_sf"/>
</dbReference>
<dbReference type="InParanoid" id="A0A163AHL7"/>
<feature type="domain" description="F-box" evidence="1">
    <location>
        <begin position="1"/>
        <end position="44"/>
    </location>
</feature>
<organism evidence="2 3">
    <name type="scientific">Phycomyces blakesleeanus (strain ATCC 8743b / DSM 1359 / FGSC 10004 / NBRC 33097 / NRRL 1555)</name>
    <dbReference type="NCBI Taxonomy" id="763407"/>
    <lineage>
        <taxon>Eukaryota</taxon>
        <taxon>Fungi</taxon>
        <taxon>Fungi incertae sedis</taxon>
        <taxon>Mucoromycota</taxon>
        <taxon>Mucoromycotina</taxon>
        <taxon>Mucoromycetes</taxon>
        <taxon>Mucorales</taxon>
        <taxon>Phycomycetaceae</taxon>
        <taxon>Phycomyces</taxon>
    </lineage>
</organism>
<dbReference type="SUPFAM" id="SSF81383">
    <property type="entry name" value="F-box domain"/>
    <property type="match status" value="1"/>
</dbReference>
<dbReference type="SUPFAM" id="SSF52047">
    <property type="entry name" value="RNI-like"/>
    <property type="match status" value="1"/>
</dbReference>
<protein>
    <recommendedName>
        <fullName evidence="1">F-box domain-containing protein</fullName>
    </recommendedName>
</protein>
<dbReference type="VEuPathDB" id="FungiDB:PHYBLDRAFT_168885"/>
<dbReference type="GeneID" id="28996865"/>
<dbReference type="RefSeq" id="XP_018291581.1">
    <property type="nucleotide sequence ID" value="XM_018435959.1"/>
</dbReference>
<dbReference type="Proteomes" id="UP000077315">
    <property type="component" value="Unassembled WGS sequence"/>
</dbReference>
<keyword evidence="3" id="KW-1185">Reference proteome</keyword>
<accession>A0A163AHL7</accession>
<reference evidence="3" key="1">
    <citation type="submission" date="2015-06" db="EMBL/GenBank/DDBJ databases">
        <title>Expansion of signal transduction pathways in fungi by whole-genome duplication.</title>
        <authorList>
            <consortium name="DOE Joint Genome Institute"/>
            <person name="Corrochano L.M."/>
            <person name="Kuo A."/>
            <person name="Marcet-Houben M."/>
            <person name="Polaino S."/>
            <person name="Salamov A."/>
            <person name="Villalobos J.M."/>
            <person name="Alvarez M.I."/>
            <person name="Avalos J."/>
            <person name="Benito E.P."/>
            <person name="Benoit I."/>
            <person name="Burger G."/>
            <person name="Camino L.P."/>
            <person name="Canovas D."/>
            <person name="Cerda-Olmedo E."/>
            <person name="Cheng J.-F."/>
            <person name="Dominguez A."/>
            <person name="Elias M."/>
            <person name="Eslava A.P."/>
            <person name="Glaser F."/>
            <person name="Grimwood J."/>
            <person name="Gutierrez G."/>
            <person name="Heitman J."/>
            <person name="Henrissat B."/>
            <person name="Iturriaga E.A."/>
            <person name="Lang B.F."/>
            <person name="Lavin J.L."/>
            <person name="Lee S."/>
            <person name="Li W."/>
            <person name="Lindquist E."/>
            <person name="Lopez-Garcia S."/>
            <person name="Luque E.M."/>
            <person name="Marcos A.T."/>
            <person name="Martin J."/>
            <person name="McCluskey K."/>
            <person name="Medina H.R."/>
            <person name="Miralles-Duran A."/>
            <person name="Miyazaki A."/>
            <person name="Munoz-Torres E."/>
            <person name="Oguiza J.A."/>
            <person name="Ohm R."/>
            <person name="Olmedo M."/>
            <person name="Orejas M."/>
            <person name="Ortiz-Castellanos L."/>
            <person name="Pisabarro A.G."/>
            <person name="Rodriguez-Romero J."/>
            <person name="Ruiz-Herrera J."/>
            <person name="Ruiz-Vazquez R."/>
            <person name="Sanz C."/>
            <person name="Schackwitz W."/>
            <person name="Schmutz J."/>
            <person name="Shahriari M."/>
            <person name="Shelest E."/>
            <person name="Silva-Franco F."/>
            <person name="Soanes D."/>
            <person name="Syed K."/>
            <person name="Tagua V.G."/>
            <person name="Talbot N.J."/>
            <person name="Thon M."/>
            <person name="De vries R.P."/>
            <person name="Wiebenga A."/>
            <person name="Yadav J.S."/>
            <person name="Braun E.L."/>
            <person name="Baker S."/>
            <person name="Garre V."/>
            <person name="Horwitz B."/>
            <person name="Torres-Martinez S."/>
            <person name="Idnurm A."/>
            <person name="Herrera-Estrella A."/>
            <person name="Gabaldon T."/>
            <person name="Grigoriev I.V."/>
        </authorList>
    </citation>
    <scope>NUCLEOTIDE SEQUENCE [LARGE SCALE GENOMIC DNA]</scope>
    <source>
        <strain evidence="3">NRRL 1555(-)</strain>
    </source>
</reference>
<dbReference type="EMBL" id="KV440981">
    <property type="protein sequence ID" value="OAD73541.1"/>
    <property type="molecule type" value="Genomic_DNA"/>
</dbReference>
<dbReference type="InterPro" id="IPR001810">
    <property type="entry name" value="F-box_dom"/>
</dbReference>
<evidence type="ECO:0000313" key="3">
    <source>
        <dbReference type="Proteomes" id="UP000077315"/>
    </source>
</evidence>
<evidence type="ECO:0000259" key="1">
    <source>
        <dbReference type="PROSITE" id="PS50181"/>
    </source>
</evidence>
<dbReference type="Gene3D" id="1.20.1280.50">
    <property type="match status" value="1"/>
</dbReference>
<dbReference type="AlphaFoldDB" id="A0A163AHL7"/>
<name>A0A163AHL7_PHYB8</name>